<evidence type="ECO:0000313" key="3">
    <source>
        <dbReference type="EMBL" id="PQP99810.1"/>
    </source>
</evidence>
<evidence type="ECO:0000256" key="1">
    <source>
        <dbReference type="SAM" id="MobiDB-lite"/>
    </source>
</evidence>
<feature type="region of interest" description="Disordered" evidence="1">
    <location>
        <begin position="391"/>
        <end position="423"/>
    </location>
</feature>
<dbReference type="AlphaFoldDB" id="A0A314Y5S2"/>
<dbReference type="InterPro" id="IPR027951">
    <property type="entry name" value="Nepro_N"/>
</dbReference>
<dbReference type="OrthoDB" id="114080at2759"/>
<proteinExistence type="predicted"/>
<dbReference type="PANTHER" id="PTHR34786:SF1">
    <property type="entry name" value="OS09G0504900 PROTEIN"/>
    <property type="match status" value="1"/>
</dbReference>
<feature type="region of interest" description="Disordered" evidence="1">
    <location>
        <begin position="1"/>
        <end position="42"/>
    </location>
</feature>
<reference evidence="3 4" key="1">
    <citation type="submission" date="2018-02" db="EMBL/GenBank/DDBJ databases">
        <title>Draft genome of wild Prunus yedoensis var. nudiflora.</title>
        <authorList>
            <person name="Baek S."/>
            <person name="Kim J.-H."/>
            <person name="Choi K."/>
            <person name="Kim G.-B."/>
            <person name="Cho A."/>
            <person name="Jang H."/>
            <person name="Shin C.-H."/>
            <person name="Yu H.-J."/>
            <person name="Mun J.-H."/>
        </authorList>
    </citation>
    <scope>NUCLEOTIDE SEQUENCE [LARGE SCALE GENOMIC DNA]</scope>
    <source>
        <strain evidence="4">cv. Jeju island</strain>
        <tissue evidence="3">Leaf</tissue>
    </source>
</reference>
<feature type="compositionally biased region" description="Low complexity" evidence="1">
    <location>
        <begin position="19"/>
        <end position="33"/>
    </location>
</feature>
<gene>
    <name evidence="3" type="ORF">Pyn_20929</name>
</gene>
<comment type="caution">
    <text evidence="3">The sequence shown here is derived from an EMBL/GenBank/DDBJ whole genome shotgun (WGS) entry which is preliminary data.</text>
</comment>
<feature type="domain" description="Nucleolus and neural progenitor protein-like N-terminal" evidence="2">
    <location>
        <begin position="95"/>
        <end position="263"/>
    </location>
</feature>
<dbReference type="Proteomes" id="UP000250321">
    <property type="component" value="Unassembled WGS sequence"/>
</dbReference>
<dbReference type="EMBL" id="PJQY01001770">
    <property type="protein sequence ID" value="PQP99810.1"/>
    <property type="molecule type" value="Genomic_DNA"/>
</dbReference>
<evidence type="ECO:0000259" key="2">
    <source>
        <dbReference type="Pfam" id="PF14780"/>
    </source>
</evidence>
<keyword evidence="4" id="KW-1185">Reference proteome</keyword>
<dbReference type="Pfam" id="PF14780">
    <property type="entry name" value="NEPRO_N"/>
    <property type="match status" value="1"/>
</dbReference>
<dbReference type="STRING" id="2094558.A0A314Y5S2"/>
<protein>
    <recommendedName>
        <fullName evidence="2">Nucleolus and neural progenitor protein-like N-terminal domain-containing protein</fullName>
    </recommendedName>
</protein>
<dbReference type="PANTHER" id="PTHR34786">
    <property type="entry name" value="OS09G0504900 PROTEIN"/>
    <property type="match status" value="1"/>
</dbReference>
<sequence>MSNACHQLGQKAPCHPKRPSSAPHAARASPGSHQPGQAHGQFLPGLKPEGCSDCRIFFEPDELLRFSERANLWFHRLVLASRNGACFIRILTSSKSDSMDSEAEAEALEEKLTSLLGQLQTESAILERMVYKNKNQHRRGSYFQYLMKVRRDLRLLQSTKLEEILGCCFQSITGKRPKQKVHLLESLKRRKCESGKYNFMERLLGAARLLSQMVEPMLKAAIEISTLLARSFFMGFSLTILALLARLRVLVQQILLDVVSIFNMVSSLSQKKQSIKINQGGLEVFREFYPTNEEFIILECVLKSDKFELLESTHKSEIASHDGDLAVGASSVLYQSVESFLGDDENIPQMADANHAIEKVPIHVTEDKIDLLSGLSNDGTDGKLVERCEDSSNIAETPSKKLSEEGCLLPGSSPPSSSDASKLRSGPVKVAFVRVKRPLPSTTNTTEIHFKETDINSHNEEEDPLFSLLSSGNVKNSLL</sequence>
<feature type="compositionally biased region" description="Low complexity" evidence="1">
    <location>
        <begin position="408"/>
        <end position="423"/>
    </location>
</feature>
<name>A0A314Y5S2_PRUYE</name>
<organism evidence="3 4">
    <name type="scientific">Prunus yedoensis var. nudiflora</name>
    <dbReference type="NCBI Taxonomy" id="2094558"/>
    <lineage>
        <taxon>Eukaryota</taxon>
        <taxon>Viridiplantae</taxon>
        <taxon>Streptophyta</taxon>
        <taxon>Embryophyta</taxon>
        <taxon>Tracheophyta</taxon>
        <taxon>Spermatophyta</taxon>
        <taxon>Magnoliopsida</taxon>
        <taxon>eudicotyledons</taxon>
        <taxon>Gunneridae</taxon>
        <taxon>Pentapetalae</taxon>
        <taxon>rosids</taxon>
        <taxon>fabids</taxon>
        <taxon>Rosales</taxon>
        <taxon>Rosaceae</taxon>
        <taxon>Amygdaloideae</taxon>
        <taxon>Amygdaleae</taxon>
        <taxon>Prunus</taxon>
    </lineage>
</organism>
<accession>A0A314Y5S2</accession>
<evidence type="ECO:0000313" key="4">
    <source>
        <dbReference type="Proteomes" id="UP000250321"/>
    </source>
</evidence>